<evidence type="ECO:0000313" key="2">
    <source>
        <dbReference type="Proteomes" id="UP000635902"/>
    </source>
</evidence>
<reference evidence="1 2" key="1">
    <citation type="submission" date="2020-10" db="EMBL/GenBank/DDBJ databases">
        <title>Novel species in genus Corynebacterium.</title>
        <authorList>
            <person name="Zhang G."/>
        </authorList>
    </citation>
    <scope>NUCLEOTIDE SEQUENCE [LARGE SCALE GENOMIC DNA]</scope>
    <source>
        <strain evidence="1 2">DSM 45110</strain>
    </source>
</reference>
<dbReference type="PANTHER" id="PTHR39337">
    <property type="entry name" value="BLR5642 PROTEIN"/>
    <property type="match status" value="1"/>
</dbReference>
<dbReference type="InterPro" id="IPR014519">
    <property type="entry name" value="UCP024492"/>
</dbReference>
<accession>A0ABR9ZI93</accession>
<dbReference type="Proteomes" id="UP000635902">
    <property type="component" value="Unassembled WGS sequence"/>
</dbReference>
<evidence type="ECO:0000313" key="1">
    <source>
        <dbReference type="EMBL" id="MBF4553160.1"/>
    </source>
</evidence>
<dbReference type="PANTHER" id="PTHR39337:SF1">
    <property type="entry name" value="BLR5642 PROTEIN"/>
    <property type="match status" value="1"/>
</dbReference>
<proteinExistence type="predicted"/>
<comment type="caution">
    <text evidence="1">The sequence shown here is derived from an EMBL/GenBank/DDBJ whole genome shotgun (WGS) entry which is preliminary data.</text>
</comment>
<protein>
    <submittedName>
        <fullName evidence="1">DUF488 domain-containing protein</fullName>
    </submittedName>
</protein>
<dbReference type="EMBL" id="JADKMY010000001">
    <property type="protein sequence ID" value="MBF4553160.1"/>
    <property type="molecule type" value="Genomic_DNA"/>
</dbReference>
<name>A0ABR9ZI93_9CORY</name>
<dbReference type="Pfam" id="PF04343">
    <property type="entry name" value="DUF488"/>
    <property type="match status" value="1"/>
</dbReference>
<sequence>MERKLWTIGHWTCPIPDFMEPLKEHDIDVLVDVRAHPGSRRNPQFGQDAMAEWLPEHGVRYQRMEKLGGRRRKQKDVDPDVNAGWENASFKNYADYTLTEDFREGLKELEALASENNVAIMCGEPMPWRCHRLLVSNVLVSRDWDVWHLMTNGKPKQHVLGQWGATPTKDSEGNLIYPPA</sequence>
<dbReference type="RefSeq" id="WP_194555996.1">
    <property type="nucleotide sequence ID" value="NZ_JADKMY010000001.1"/>
</dbReference>
<gene>
    <name evidence="1" type="ORF">IRY30_03555</name>
</gene>
<organism evidence="1 2">
    <name type="scientific">Corynebacterium suicordis DSM 45110</name>
    <dbReference type="NCBI Taxonomy" id="1121369"/>
    <lineage>
        <taxon>Bacteria</taxon>
        <taxon>Bacillati</taxon>
        <taxon>Actinomycetota</taxon>
        <taxon>Actinomycetes</taxon>
        <taxon>Mycobacteriales</taxon>
        <taxon>Corynebacteriaceae</taxon>
        <taxon>Corynebacterium</taxon>
    </lineage>
</organism>
<dbReference type="InterPro" id="IPR007438">
    <property type="entry name" value="DUF488"/>
</dbReference>
<dbReference type="PIRSF" id="PIRSF024492">
    <property type="entry name" value="UCP024492"/>
    <property type="match status" value="1"/>
</dbReference>
<keyword evidence="2" id="KW-1185">Reference proteome</keyword>